<feature type="compositionally biased region" description="Acidic residues" evidence="1">
    <location>
        <begin position="259"/>
        <end position="283"/>
    </location>
</feature>
<keyword evidence="3" id="KW-1185">Reference proteome</keyword>
<sequence>MELKKRLIGHLKTYFKSKEDELNKRKRKNKIPNGRNEIKKRKKISVTQINESDSNNDNDSDNDVDFHGDNINKNNKKQSKSNGIIKNNDYYLSTECEKEEIENQNSSINVNEIEDINKNKIINNNERNKKSENFNENSNSGDDSYQNLLELEMNDNEELFDKEDSIKKIQYIEEKIKKNQKDKKFEKKICSNNLLSLKKIENQKINYYENESDDMSNIKNSKYIEENGDHHLIIYMEKNYENASFENIKDINHGNFVSNEEEEEEKEEEEEEEKEEEEEEEKEYNDKAQYEETFENDSIDFREIKNEKLISNEVEEEEEEDKKNKKRTYYEEENLDVNLNSYRTFFKPDDIETKIEWEKINREEEVSFYKNKILMKKLNTLKIY</sequence>
<organism evidence="2 3">
    <name type="scientific">Neocallimastix californiae</name>
    <dbReference type="NCBI Taxonomy" id="1754190"/>
    <lineage>
        <taxon>Eukaryota</taxon>
        <taxon>Fungi</taxon>
        <taxon>Fungi incertae sedis</taxon>
        <taxon>Chytridiomycota</taxon>
        <taxon>Chytridiomycota incertae sedis</taxon>
        <taxon>Neocallimastigomycetes</taxon>
        <taxon>Neocallimastigales</taxon>
        <taxon>Neocallimastigaceae</taxon>
        <taxon>Neocallimastix</taxon>
    </lineage>
</organism>
<evidence type="ECO:0000313" key="3">
    <source>
        <dbReference type="Proteomes" id="UP000193920"/>
    </source>
</evidence>
<reference evidence="2 3" key="1">
    <citation type="submission" date="2016-08" db="EMBL/GenBank/DDBJ databases">
        <title>A Parts List for Fungal Cellulosomes Revealed by Comparative Genomics.</title>
        <authorList>
            <consortium name="DOE Joint Genome Institute"/>
            <person name="Haitjema C.H."/>
            <person name="Gilmore S.P."/>
            <person name="Henske J.K."/>
            <person name="Solomon K.V."/>
            <person name="De Groot R."/>
            <person name="Kuo A."/>
            <person name="Mondo S.J."/>
            <person name="Salamov A.A."/>
            <person name="Labutti K."/>
            <person name="Zhao Z."/>
            <person name="Chiniquy J."/>
            <person name="Barry K."/>
            <person name="Brewer H.M."/>
            <person name="Purvine S.O."/>
            <person name="Wright A.T."/>
            <person name="Boxma B."/>
            <person name="Van Alen T."/>
            <person name="Hackstein J.H."/>
            <person name="Baker S.E."/>
            <person name="Grigoriev I.V."/>
            <person name="O'Malley M.A."/>
        </authorList>
    </citation>
    <scope>NUCLEOTIDE SEQUENCE [LARGE SCALE GENOMIC DNA]</scope>
    <source>
        <strain evidence="2 3">G1</strain>
    </source>
</reference>
<feature type="region of interest" description="Disordered" evidence="1">
    <location>
        <begin position="251"/>
        <end position="297"/>
    </location>
</feature>
<gene>
    <name evidence="2" type="ORF">LY90DRAFT_515198</name>
</gene>
<feature type="region of interest" description="Disordered" evidence="1">
    <location>
        <begin position="19"/>
        <end position="83"/>
    </location>
</feature>
<dbReference type="AlphaFoldDB" id="A0A1Y2AKC2"/>
<proteinExistence type="predicted"/>
<accession>A0A1Y2AKC2</accession>
<dbReference type="EMBL" id="MCOG01000239">
    <property type="protein sequence ID" value="ORY23003.1"/>
    <property type="molecule type" value="Genomic_DNA"/>
</dbReference>
<evidence type="ECO:0000313" key="2">
    <source>
        <dbReference type="EMBL" id="ORY23003.1"/>
    </source>
</evidence>
<comment type="caution">
    <text evidence="2">The sequence shown here is derived from an EMBL/GenBank/DDBJ whole genome shotgun (WGS) entry which is preliminary data.</text>
</comment>
<name>A0A1Y2AKC2_9FUNG</name>
<protein>
    <submittedName>
        <fullName evidence="2">Uncharacterized protein</fullName>
    </submittedName>
</protein>
<evidence type="ECO:0000256" key="1">
    <source>
        <dbReference type="SAM" id="MobiDB-lite"/>
    </source>
</evidence>
<feature type="compositionally biased region" description="Acidic residues" evidence="1">
    <location>
        <begin position="54"/>
        <end position="63"/>
    </location>
</feature>
<dbReference type="Proteomes" id="UP000193920">
    <property type="component" value="Unassembled WGS sequence"/>
</dbReference>